<dbReference type="SUPFAM" id="SSF52540">
    <property type="entry name" value="P-loop containing nucleoside triphosphate hydrolases"/>
    <property type="match status" value="1"/>
</dbReference>
<dbReference type="Gene3D" id="3.40.50.300">
    <property type="entry name" value="P-loop containing nucleotide triphosphate hydrolases"/>
    <property type="match status" value="1"/>
</dbReference>
<dbReference type="SMART" id="SM00382">
    <property type="entry name" value="AAA"/>
    <property type="match status" value="1"/>
</dbReference>
<dbReference type="Pfam" id="PF00005">
    <property type="entry name" value="ABC_tran"/>
    <property type="match status" value="1"/>
</dbReference>
<evidence type="ECO:0000256" key="1">
    <source>
        <dbReference type="ARBA" id="ARBA00022448"/>
    </source>
</evidence>
<gene>
    <name evidence="5" type="ORF">OY187_01260</name>
</gene>
<keyword evidence="2" id="KW-0547">Nucleotide-binding</keyword>
<dbReference type="InterPro" id="IPR003439">
    <property type="entry name" value="ABC_transporter-like_ATP-bd"/>
</dbReference>
<keyword evidence="6" id="KW-1185">Reference proteome</keyword>
<keyword evidence="3 5" id="KW-0067">ATP-binding</keyword>
<dbReference type="CDD" id="cd03293">
    <property type="entry name" value="ABC_NrtD_SsuB_transporters"/>
    <property type="match status" value="1"/>
</dbReference>
<dbReference type="PANTHER" id="PTHR42788:SF13">
    <property type="entry name" value="ALIPHATIC SULFONATES IMPORT ATP-BINDING PROTEIN SSUB"/>
    <property type="match status" value="1"/>
</dbReference>
<sequence>MRGSEVEVRGVERHFGDVHALAQTDLTLTAGSFTALVGPSGCGKSTLLDIIGGLQTPSSGEVMFDGVRQIGPRRETGIVFQEAAVLPWRTVLDNAAFALETQGVPKKERRRIAEDTLRRVGLSRFAGSYPHQLSGGMRQRTAIARVLSTQPDLILADEPFGALDEQTRTVLGLELLKVVRDSGTTVLFVTHSISEAVLLSDRVLVMSARPGTILDDFTVDLPSDRSPDLLGSPDAARLVEQVWQKIRGEAERAMAEQAAR</sequence>
<comment type="caution">
    <text evidence="5">The sequence shown here is derived from an EMBL/GenBank/DDBJ whole genome shotgun (WGS) entry which is preliminary data.</text>
</comment>
<evidence type="ECO:0000313" key="5">
    <source>
        <dbReference type="EMBL" id="MCZ0726661.1"/>
    </source>
</evidence>
<feature type="domain" description="ABC transporter" evidence="4">
    <location>
        <begin position="6"/>
        <end position="233"/>
    </location>
</feature>
<accession>A0ABT4H908</accession>
<dbReference type="Proteomes" id="UP001084650">
    <property type="component" value="Unassembled WGS sequence"/>
</dbReference>
<proteinExistence type="predicted"/>
<organism evidence="5 6">
    <name type="scientific">Mycolicibacterium iranicum</name>
    <name type="common">Mycobacterium iranicum</name>
    <dbReference type="NCBI Taxonomy" id="912594"/>
    <lineage>
        <taxon>Bacteria</taxon>
        <taxon>Bacillati</taxon>
        <taxon>Actinomycetota</taxon>
        <taxon>Actinomycetes</taxon>
        <taxon>Mycobacteriales</taxon>
        <taxon>Mycobacteriaceae</taxon>
        <taxon>Mycolicibacterium</taxon>
    </lineage>
</organism>
<dbReference type="InterPro" id="IPR050166">
    <property type="entry name" value="ABC_transporter_ATP-bind"/>
</dbReference>
<dbReference type="InterPro" id="IPR027417">
    <property type="entry name" value="P-loop_NTPase"/>
</dbReference>
<dbReference type="PROSITE" id="PS50893">
    <property type="entry name" value="ABC_TRANSPORTER_2"/>
    <property type="match status" value="1"/>
</dbReference>
<evidence type="ECO:0000256" key="3">
    <source>
        <dbReference type="ARBA" id="ARBA00022840"/>
    </source>
</evidence>
<dbReference type="EMBL" id="JAPQYE010000001">
    <property type="protein sequence ID" value="MCZ0726661.1"/>
    <property type="molecule type" value="Genomic_DNA"/>
</dbReference>
<evidence type="ECO:0000259" key="4">
    <source>
        <dbReference type="PROSITE" id="PS50893"/>
    </source>
</evidence>
<name>A0ABT4H908_MYCIR</name>
<dbReference type="GO" id="GO:0005524">
    <property type="term" value="F:ATP binding"/>
    <property type="evidence" value="ECO:0007669"/>
    <property type="project" value="UniProtKB-KW"/>
</dbReference>
<evidence type="ECO:0000313" key="6">
    <source>
        <dbReference type="Proteomes" id="UP001084650"/>
    </source>
</evidence>
<dbReference type="PANTHER" id="PTHR42788">
    <property type="entry name" value="TAURINE IMPORT ATP-BINDING PROTEIN-RELATED"/>
    <property type="match status" value="1"/>
</dbReference>
<keyword evidence="1" id="KW-0813">Transport</keyword>
<reference evidence="5" key="1">
    <citation type="submission" date="2022-12" db="EMBL/GenBank/DDBJ databases">
        <title>Whole genome sequence of Mycolicibacterium iranicum strain SBH312.</title>
        <authorList>
            <person name="Jani J."/>
            <person name="Arifin Mustapha Z."/>
            <person name="Ahmed K."/>
            <person name="Kai Ling C."/>
        </authorList>
    </citation>
    <scope>NUCLEOTIDE SEQUENCE</scope>
    <source>
        <strain evidence="5">SBH312</strain>
    </source>
</reference>
<dbReference type="InterPro" id="IPR003593">
    <property type="entry name" value="AAA+_ATPase"/>
</dbReference>
<dbReference type="RefSeq" id="WP_268785069.1">
    <property type="nucleotide sequence ID" value="NZ_JAPQYE010000001.1"/>
</dbReference>
<protein>
    <submittedName>
        <fullName evidence="5">ABC transporter ATP-binding protein</fullName>
    </submittedName>
</protein>
<evidence type="ECO:0000256" key="2">
    <source>
        <dbReference type="ARBA" id="ARBA00022741"/>
    </source>
</evidence>